<accession>A0A9P6VED1</accession>
<keyword evidence="4" id="KW-1185">Reference proteome</keyword>
<feature type="region of interest" description="Disordered" evidence="1">
    <location>
        <begin position="698"/>
        <end position="730"/>
    </location>
</feature>
<feature type="region of interest" description="Disordered" evidence="1">
    <location>
        <begin position="611"/>
        <end position="634"/>
    </location>
</feature>
<reference evidence="3" key="1">
    <citation type="submission" date="2019-07" db="EMBL/GenBank/DDBJ databases">
        <title>Hyphodiscus hymeniophilus genome sequencing and assembly.</title>
        <authorList>
            <person name="Kramer G."/>
            <person name="Nodwell J."/>
        </authorList>
    </citation>
    <scope>NUCLEOTIDE SEQUENCE</scope>
    <source>
        <strain evidence="3">ATCC 34498</strain>
    </source>
</reference>
<feature type="compositionally biased region" description="Basic residues" evidence="1">
    <location>
        <begin position="59"/>
        <end position="68"/>
    </location>
</feature>
<protein>
    <recommendedName>
        <fullName evidence="2">DUF2293 domain-containing protein</fullName>
    </recommendedName>
</protein>
<feature type="region of interest" description="Disordered" evidence="1">
    <location>
        <begin position="859"/>
        <end position="887"/>
    </location>
</feature>
<proteinExistence type="predicted"/>
<dbReference type="Proteomes" id="UP000785200">
    <property type="component" value="Unassembled WGS sequence"/>
</dbReference>
<dbReference type="InterPro" id="IPR018744">
    <property type="entry name" value="DUF2293"/>
</dbReference>
<feature type="region of interest" description="Disordered" evidence="1">
    <location>
        <begin position="1"/>
        <end position="68"/>
    </location>
</feature>
<evidence type="ECO:0000313" key="4">
    <source>
        <dbReference type="Proteomes" id="UP000785200"/>
    </source>
</evidence>
<evidence type="ECO:0000259" key="2">
    <source>
        <dbReference type="Pfam" id="PF10056"/>
    </source>
</evidence>
<feature type="domain" description="DUF2293" evidence="2">
    <location>
        <begin position="223"/>
        <end position="311"/>
    </location>
</feature>
<gene>
    <name evidence="3" type="ORF">D0Z07_8369</name>
</gene>
<feature type="region of interest" description="Disordered" evidence="1">
    <location>
        <begin position="444"/>
        <end position="464"/>
    </location>
</feature>
<feature type="compositionally biased region" description="Low complexity" evidence="1">
    <location>
        <begin position="359"/>
        <end position="374"/>
    </location>
</feature>
<comment type="caution">
    <text evidence="3">The sequence shown here is derived from an EMBL/GenBank/DDBJ whole genome shotgun (WGS) entry which is preliminary data.</text>
</comment>
<dbReference type="EMBL" id="VNKQ01000016">
    <property type="protein sequence ID" value="KAG0646322.1"/>
    <property type="molecule type" value="Genomic_DNA"/>
</dbReference>
<dbReference type="AlphaFoldDB" id="A0A9P6VED1"/>
<evidence type="ECO:0000256" key="1">
    <source>
        <dbReference type="SAM" id="MobiDB-lite"/>
    </source>
</evidence>
<feature type="compositionally biased region" description="Basic and acidic residues" evidence="1">
    <location>
        <begin position="698"/>
        <end position="721"/>
    </location>
</feature>
<dbReference type="PANTHER" id="PTHR38113:SF1">
    <property type="entry name" value="DUF2293 DOMAIN-CONTAINING PROTEIN"/>
    <property type="match status" value="1"/>
</dbReference>
<feature type="compositionally biased region" description="Acidic residues" evidence="1">
    <location>
        <begin position="334"/>
        <end position="358"/>
    </location>
</feature>
<name>A0A9P6VED1_9HELO</name>
<evidence type="ECO:0000313" key="3">
    <source>
        <dbReference type="EMBL" id="KAG0646322.1"/>
    </source>
</evidence>
<sequence length="901" mass="102510">MVGKRKKAKKAASIAVVNGTASKAPKAKLRSAKQASNSAGKRARAAIQEPRATAEERRARKLDHRRRDRKIRPTDAEWAIPAPRGLIGRLERPRVISKHKSYFEFAENVEKKDKKLEFEVTTDSRPPPGFRFIPVGNPTLTDACKELSRDREAMYFIVSSNKEATERVYQYISRIGYHFRESIVDDAATSVGDMIVSRRTYKPDEIEAIPESQAEINKQADAAIRDLFPRIPNTDRQMIIDHAFKKGALFKGQPMVGLADDIPLSRRVQLAVLAHIRHTHTRYDLLLRETEWMNARKVVEPICLDIIVKWRGDEETGRDQLEEILREVVVITDSEGEENTSEEDYTSEEEDEEEEDDSGSSSSVSVPSVSLPNSRNQGRSVQREAPRGLQSQRGFQRYRAAWDQALVRQQENPRIPESGGVSADGVERLPQSSLLPRYSAGITHVSPKPHHFRLPQHSSQDQALSYDNRPHEGARHDYVPQRPHPSNLYQRDEITVRPQAARASFPHNPPRHGPVFHAAKDQTPPVVVRAPPTKCDFQDMLVPSIETASSDAVVDSPHHEMHRGRGDAYLGHVIEHSLQSPLQRQVIVIDDDSPVHKRQRRMFYEDDVSLSRSIPSRDQGLHSRAPRPDSHLLPTSSVQQRDFLLAHERLPSQPTQGLLRNAQPPISGSIVRDRLTVYDAPPESMYFTLPYDRYRRGEDYHGPVQREDRPDSQSHLEHRGEGSYNRQPVNGDLRMVEHIRGRQVNIESGFRDHVQRPLPLALSDQSSRPYETGRDIAVPSSSSQFRVEAPLYRTRDGFVAVPENPRQDHVFQSNTPLRLEDRPPTFTTLRTGEARSPVQYIERSMAMKDEQTPAFYSNGQAARQQRYQTVDEPLPPRPRLPPEGDSPIYVRTVRRPVIVLE</sequence>
<feature type="compositionally biased region" description="Basic residues" evidence="1">
    <location>
        <begin position="1"/>
        <end position="10"/>
    </location>
</feature>
<dbReference type="PANTHER" id="PTHR38113">
    <property type="match status" value="1"/>
</dbReference>
<dbReference type="OrthoDB" id="5288828at2759"/>
<feature type="compositionally biased region" description="Polar residues" evidence="1">
    <location>
        <begin position="859"/>
        <end position="868"/>
    </location>
</feature>
<organism evidence="3 4">
    <name type="scientific">Hyphodiscus hymeniophilus</name>
    <dbReference type="NCBI Taxonomy" id="353542"/>
    <lineage>
        <taxon>Eukaryota</taxon>
        <taxon>Fungi</taxon>
        <taxon>Dikarya</taxon>
        <taxon>Ascomycota</taxon>
        <taxon>Pezizomycotina</taxon>
        <taxon>Leotiomycetes</taxon>
        <taxon>Helotiales</taxon>
        <taxon>Hyphodiscaceae</taxon>
        <taxon>Hyphodiscus</taxon>
    </lineage>
</organism>
<dbReference type="Pfam" id="PF10056">
    <property type="entry name" value="DUF2293"/>
    <property type="match status" value="1"/>
</dbReference>
<feature type="region of interest" description="Disordered" evidence="1">
    <location>
        <begin position="332"/>
        <end position="394"/>
    </location>
</feature>